<sequence>MLFIMYLSQFAIARYLVYCLLLQIIAFVAILSSADEVKEIFSDEDKNEAFSVGEGQQQQLKIKAATNSTGTKEGYIAYCPCMGRFGNQADQFLGALAFAKGLNRTLILPPWVVYPRSKPGDSMRVPFDNWFQVEPLKEYHRVVTMEKFMKEIAPKVWPPGKRIGFCYSFQNGKSCSMKEGNPFGPFWNHFKINFNDYREHTGLLWNPMNDEWNSRFPVAEYPVIALMGAPGSFPCEKQNRWLQKFVKWSAAMNKRADKFIKNVLPEGPFVGIHLRNGIDFKGACEHVKDTNSLFASTQCIEPGSGKKLTYEMCFPSEKEILKKVKKVVKAIKAKSVFVATDDNPLVKKLTKALEKLKASVHYRKDQDEISDPLVDMAILTKADHFIGNCVSSFSAFAKRMRDAEGKPSSFWAYENI</sequence>
<dbReference type="OrthoDB" id="10050276at2759"/>
<evidence type="ECO:0000256" key="1">
    <source>
        <dbReference type="ARBA" id="ARBA00004240"/>
    </source>
</evidence>
<keyword evidence="11" id="KW-0325">Glycoprotein</keyword>
<evidence type="ECO:0000256" key="16">
    <source>
        <dbReference type="ARBA" id="ARBA00048647"/>
    </source>
</evidence>
<keyword evidence="9" id="KW-0914">Notch signaling pathway</keyword>
<keyword evidence="10" id="KW-1015">Disulfide bond</keyword>
<dbReference type="GO" id="GO:0046922">
    <property type="term" value="F:peptide-O-fucosyltransferase activity"/>
    <property type="evidence" value="ECO:0007669"/>
    <property type="project" value="UniProtKB-EC"/>
</dbReference>
<evidence type="ECO:0000256" key="15">
    <source>
        <dbReference type="ARBA" id="ARBA00047273"/>
    </source>
</evidence>
<name>A0A6P8HQV5_ACTTE</name>
<gene>
    <name evidence="18" type="primary">LOC116291946</name>
</gene>
<dbReference type="InterPro" id="IPR039922">
    <property type="entry name" value="POFUT1"/>
</dbReference>
<protein>
    <recommendedName>
        <fullName evidence="5">GDP-fucose protein O-fucosyltransferase 1</fullName>
        <ecNumber evidence="4">2.4.1.221</ecNumber>
    </recommendedName>
    <alternativeName>
        <fullName evidence="14">Peptide-O-fucosyltransferase 1</fullName>
    </alternativeName>
</protein>
<proteinExistence type="inferred from homology"/>
<evidence type="ECO:0000256" key="11">
    <source>
        <dbReference type="ARBA" id="ARBA00023180"/>
    </source>
</evidence>
<evidence type="ECO:0000256" key="4">
    <source>
        <dbReference type="ARBA" id="ARBA00012196"/>
    </source>
</evidence>
<evidence type="ECO:0000256" key="14">
    <source>
        <dbReference type="ARBA" id="ARBA00033080"/>
    </source>
</evidence>
<evidence type="ECO:0000256" key="3">
    <source>
        <dbReference type="ARBA" id="ARBA00010626"/>
    </source>
</evidence>
<keyword evidence="6" id="KW-0328">Glycosyltransferase</keyword>
<dbReference type="CDD" id="cd11302">
    <property type="entry name" value="O-FucT-1"/>
    <property type="match status" value="1"/>
</dbReference>
<evidence type="ECO:0000256" key="8">
    <source>
        <dbReference type="ARBA" id="ARBA00022824"/>
    </source>
</evidence>
<comment type="subcellular location">
    <subcellularLocation>
        <location evidence="1">Endoplasmic reticulum</location>
    </subcellularLocation>
</comment>
<dbReference type="GeneID" id="116291946"/>
<dbReference type="GO" id="GO:0005783">
    <property type="term" value="C:endoplasmic reticulum"/>
    <property type="evidence" value="ECO:0007669"/>
    <property type="project" value="UniProtKB-SubCell"/>
</dbReference>
<accession>A0A6P8HQV5</accession>
<dbReference type="Gene3D" id="3.40.50.11350">
    <property type="match status" value="1"/>
</dbReference>
<comment type="pathway">
    <text evidence="2">Protein modification; protein glycosylation.</text>
</comment>
<keyword evidence="13" id="KW-0119">Carbohydrate metabolism</keyword>
<dbReference type="EC" id="2.4.1.221" evidence="4"/>
<keyword evidence="17" id="KW-1185">Reference proteome</keyword>
<evidence type="ECO:0000256" key="7">
    <source>
        <dbReference type="ARBA" id="ARBA00022679"/>
    </source>
</evidence>
<dbReference type="Proteomes" id="UP000515163">
    <property type="component" value="Unplaced"/>
</dbReference>
<evidence type="ECO:0000256" key="6">
    <source>
        <dbReference type="ARBA" id="ARBA00022676"/>
    </source>
</evidence>
<dbReference type="Pfam" id="PF10250">
    <property type="entry name" value="O-FucT"/>
    <property type="match status" value="1"/>
</dbReference>
<dbReference type="FunCoup" id="A0A6P8HQV5">
    <property type="interactions" value="1758"/>
</dbReference>
<dbReference type="KEGG" id="aten:116291946"/>
<dbReference type="RefSeq" id="XP_031555037.1">
    <property type="nucleotide sequence ID" value="XM_031699177.1"/>
</dbReference>
<evidence type="ECO:0000256" key="12">
    <source>
        <dbReference type="ARBA" id="ARBA00023253"/>
    </source>
</evidence>
<comment type="catalytic activity">
    <reaction evidence="16">
        <text>L-seryl-[protein] + GDP-beta-L-fucose = 3-O-(alpha-L-fucosyl)-L-seryl-[protein] + GDP + H(+)</text>
        <dbReference type="Rhea" id="RHEA:63644"/>
        <dbReference type="Rhea" id="RHEA-COMP:9863"/>
        <dbReference type="Rhea" id="RHEA-COMP:17914"/>
        <dbReference type="ChEBI" id="CHEBI:15378"/>
        <dbReference type="ChEBI" id="CHEBI:29999"/>
        <dbReference type="ChEBI" id="CHEBI:57273"/>
        <dbReference type="ChEBI" id="CHEBI:58189"/>
        <dbReference type="ChEBI" id="CHEBI:189632"/>
        <dbReference type="EC" id="2.4.1.221"/>
    </reaction>
    <physiologicalReaction direction="left-to-right" evidence="16">
        <dbReference type="Rhea" id="RHEA:63645"/>
    </physiologicalReaction>
</comment>
<dbReference type="PANTHER" id="PTHR21420:SF10">
    <property type="entry name" value="GDP-FUCOSE PROTEIN O-FUCOSYLTRANSFERASE 1"/>
    <property type="match status" value="1"/>
</dbReference>
<keyword evidence="7" id="KW-0808">Transferase</keyword>
<evidence type="ECO:0000256" key="9">
    <source>
        <dbReference type="ARBA" id="ARBA00022976"/>
    </source>
</evidence>
<keyword evidence="12" id="KW-0294">Fucose metabolism</keyword>
<comment type="catalytic activity">
    <reaction evidence="15">
        <text>L-threonyl-[protein] + GDP-beta-L-fucose = 3-O-(alpha-L-fucosyl)-L-threonyl-[protein] + GDP + H(+)</text>
        <dbReference type="Rhea" id="RHEA:70491"/>
        <dbReference type="Rhea" id="RHEA-COMP:11060"/>
        <dbReference type="Rhea" id="RHEA-COMP:17915"/>
        <dbReference type="ChEBI" id="CHEBI:15378"/>
        <dbReference type="ChEBI" id="CHEBI:30013"/>
        <dbReference type="ChEBI" id="CHEBI:57273"/>
        <dbReference type="ChEBI" id="CHEBI:58189"/>
        <dbReference type="ChEBI" id="CHEBI:189631"/>
        <dbReference type="EC" id="2.4.1.221"/>
    </reaction>
    <physiologicalReaction direction="left-to-right" evidence="15">
        <dbReference type="Rhea" id="RHEA:70492"/>
    </physiologicalReaction>
</comment>
<dbReference type="UniPathway" id="UPA00378"/>
<dbReference type="PANTHER" id="PTHR21420">
    <property type="entry name" value="GDP-FUCOSE PROTEIN O-FUCOSYLTRANSFERASE 1"/>
    <property type="match status" value="1"/>
</dbReference>
<keyword evidence="8" id="KW-0256">Endoplasmic reticulum</keyword>
<evidence type="ECO:0000313" key="18">
    <source>
        <dbReference type="RefSeq" id="XP_031555037.1"/>
    </source>
</evidence>
<dbReference type="InterPro" id="IPR019378">
    <property type="entry name" value="GDP-Fuc_O-FucTrfase"/>
</dbReference>
<evidence type="ECO:0000256" key="2">
    <source>
        <dbReference type="ARBA" id="ARBA00004922"/>
    </source>
</evidence>
<dbReference type="GO" id="GO:0007219">
    <property type="term" value="P:Notch signaling pathway"/>
    <property type="evidence" value="ECO:0007669"/>
    <property type="project" value="UniProtKB-KW"/>
</dbReference>
<dbReference type="AlphaFoldDB" id="A0A6P8HQV5"/>
<dbReference type="InParanoid" id="A0A6P8HQV5"/>
<reference evidence="18" key="1">
    <citation type="submission" date="2025-08" db="UniProtKB">
        <authorList>
            <consortium name="RefSeq"/>
        </authorList>
    </citation>
    <scope>IDENTIFICATION</scope>
    <source>
        <tissue evidence="18">Tentacle</tissue>
    </source>
</reference>
<evidence type="ECO:0000313" key="17">
    <source>
        <dbReference type="Proteomes" id="UP000515163"/>
    </source>
</evidence>
<evidence type="ECO:0000256" key="13">
    <source>
        <dbReference type="ARBA" id="ARBA00023277"/>
    </source>
</evidence>
<organism evidence="17 18">
    <name type="scientific">Actinia tenebrosa</name>
    <name type="common">Australian red waratah sea anemone</name>
    <dbReference type="NCBI Taxonomy" id="6105"/>
    <lineage>
        <taxon>Eukaryota</taxon>
        <taxon>Metazoa</taxon>
        <taxon>Cnidaria</taxon>
        <taxon>Anthozoa</taxon>
        <taxon>Hexacorallia</taxon>
        <taxon>Actiniaria</taxon>
        <taxon>Actiniidae</taxon>
        <taxon>Actinia</taxon>
    </lineage>
</organism>
<comment type="similarity">
    <text evidence="3">Belongs to the glycosyltransferase 65 family.</text>
</comment>
<evidence type="ECO:0000256" key="5">
    <source>
        <dbReference type="ARBA" id="ARBA00021745"/>
    </source>
</evidence>
<evidence type="ECO:0000256" key="10">
    <source>
        <dbReference type="ARBA" id="ARBA00023157"/>
    </source>
</evidence>
<dbReference type="GO" id="GO:0006004">
    <property type="term" value="P:fucose metabolic process"/>
    <property type="evidence" value="ECO:0007669"/>
    <property type="project" value="UniProtKB-KW"/>
</dbReference>
<dbReference type="Gene3D" id="3.40.50.11340">
    <property type="match status" value="1"/>
</dbReference>